<dbReference type="CDD" id="cd00042">
    <property type="entry name" value="CY"/>
    <property type="match status" value="1"/>
</dbReference>
<keyword evidence="3" id="KW-0789">Thiol protease inhibitor</keyword>
<evidence type="ECO:0000256" key="2">
    <source>
        <dbReference type="ARBA" id="ARBA00022690"/>
    </source>
</evidence>
<dbReference type="Pfam" id="PF16845">
    <property type="entry name" value="SQAPI"/>
    <property type="match status" value="1"/>
</dbReference>
<gene>
    <name evidence="6" type="ORF">C2845_PM01G36340</name>
</gene>
<evidence type="ECO:0000313" key="6">
    <source>
        <dbReference type="EMBL" id="RLN42758.1"/>
    </source>
</evidence>
<evidence type="ECO:0000313" key="7">
    <source>
        <dbReference type="Proteomes" id="UP000275267"/>
    </source>
</evidence>
<keyword evidence="2" id="KW-0646">Protease inhibitor</keyword>
<dbReference type="PANTHER" id="PTHR47116">
    <property type="entry name" value="PHLOEM FILAMENT PROTEIN"/>
    <property type="match status" value="1"/>
</dbReference>
<dbReference type="AlphaFoldDB" id="A0A3L6TUM0"/>
<dbReference type="Proteomes" id="UP000275267">
    <property type="component" value="Unassembled WGS sequence"/>
</dbReference>
<evidence type="ECO:0000256" key="1">
    <source>
        <dbReference type="ARBA" id="ARBA00007233"/>
    </source>
</evidence>
<feature type="signal peptide" evidence="4">
    <location>
        <begin position="1"/>
        <end position="19"/>
    </location>
</feature>
<accession>A0A3L6TUM0</accession>
<dbReference type="OrthoDB" id="2016588at2759"/>
<proteinExistence type="inferred from homology"/>
<dbReference type="InterPro" id="IPR046350">
    <property type="entry name" value="Cystatin_sf"/>
</dbReference>
<reference evidence="7" key="1">
    <citation type="journal article" date="2019" name="Nat. Commun.">
        <title>The genome of broomcorn millet.</title>
        <authorList>
            <person name="Zou C."/>
            <person name="Miki D."/>
            <person name="Li D."/>
            <person name="Tang Q."/>
            <person name="Xiao L."/>
            <person name="Rajput S."/>
            <person name="Deng P."/>
            <person name="Jia W."/>
            <person name="Huang R."/>
            <person name="Zhang M."/>
            <person name="Sun Y."/>
            <person name="Hu J."/>
            <person name="Fu X."/>
            <person name="Schnable P.S."/>
            <person name="Li F."/>
            <person name="Zhang H."/>
            <person name="Feng B."/>
            <person name="Zhu X."/>
            <person name="Liu R."/>
            <person name="Schnable J.C."/>
            <person name="Zhu J.-K."/>
            <person name="Zhang H."/>
        </authorList>
    </citation>
    <scope>NUCLEOTIDE SEQUENCE [LARGE SCALE GENOMIC DNA]</scope>
</reference>
<evidence type="ECO:0000259" key="5">
    <source>
        <dbReference type="Pfam" id="PF16845"/>
    </source>
</evidence>
<sequence length="118" mass="13286">MRARFLLAVVTIAVIYVVAMPATVVSQQGWYPLPVVSAPLVQELGNWAVVEHDQKANDKLEFKRVVSGEEMEHPRLGIKYHFIIDALDGNGNDGKYEAVLAEQVWVDRRILISFNPAR</sequence>
<comment type="similarity">
    <text evidence="1">Belongs to the cystatin family. Phytocystatin subfamily.</text>
</comment>
<dbReference type="InterPro" id="IPR000010">
    <property type="entry name" value="Cystatin_dom"/>
</dbReference>
<protein>
    <recommendedName>
        <fullName evidence="5">Cystatin domain-containing protein</fullName>
    </recommendedName>
</protein>
<dbReference type="EMBL" id="PQIB02000001">
    <property type="protein sequence ID" value="RLN42758.1"/>
    <property type="molecule type" value="Genomic_DNA"/>
</dbReference>
<name>A0A3L6TUM0_PANMI</name>
<dbReference type="Gene3D" id="3.10.450.10">
    <property type="match status" value="1"/>
</dbReference>
<keyword evidence="4" id="KW-0732">Signal</keyword>
<dbReference type="SUPFAM" id="SSF54403">
    <property type="entry name" value="Cystatin/monellin"/>
    <property type="match status" value="1"/>
</dbReference>
<comment type="caution">
    <text evidence="6">The sequence shown here is derived from an EMBL/GenBank/DDBJ whole genome shotgun (WGS) entry which is preliminary data.</text>
</comment>
<evidence type="ECO:0000256" key="4">
    <source>
        <dbReference type="SAM" id="SignalP"/>
    </source>
</evidence>
<dbReference type="InterPro" id="IPR027214">
    <property type="entry name" value="Cystatin"/>
</dbReference>
<keyword evidence="7" id="KW-1185">Reference proteome</keyword>
<evidence type="ECO:0000256" key="3">
    <source>
        <dbReference type="ARBA" id="ARBA00022704"/>
    </source>
</evidence>
<feature type="domain" description="Cystatin" evidence="5">
    <location>
        <begin position="36"/>
        <end position="116"/>
    </location>
</feature>
<feature type="chain" id="PRO_5018547445" description="Cystatin domain-containing protein" evidence="4">
    <location>
        <begin position="20"/>
        <end position="118"/>
    </location>
</feature>
<organism evidence="6 7">
    <name type="scientific">Panicum miliaceum</name>
    <name type="common">Proso millet</name>
    <name type="synonym">Broomcorn millet</name>
    <dbReference type="NCBI Taxonomy" id="4540"/>
    <lineage>
        <taxon>Eukaryota</taxon>
        <taxon>Viridiplantae</taxon>
        <taxon>Streptophyta</taxon>
        <taxon>Embryophyta</taxon>
        <taxon>Tracheophyta</taxon>
        <taxon>Spermatophyta</taxon>
        <taxon>Magnoliopsida</taxon>
        <taxon>Liliopsida</taxon>
        <taxon>Poales</taxon>
        <taxon>Poaceae</taxon>
        <taxon>PACMAD clade</taxon>
        <taxon>Panicoideae</taxon>
        <taxon>Panicodae</taxon>
        <taxon>Paniceae</taxon>
        <taxon>Panicinae</taxon>
        <taxon>Panicum</taxon>
        <taxon>Panicum sect. Panicum</taxon>
    </lineage>
</organism>
<dbReference type="STRING" id="4540.A0A3L6TUM0"/>
<dbReference type="GO" id="GO:0004869">
    <property type="term" value="F:cysteine-type endopeptidase inhibitor activity"/>
    <property type="evidence" value="ECO:0007669"/>
    <property type="project" value="UniProtKB-KW"/>
</dbReference>